<dbReference type="Pfam" id="PF00581">
    <property type="entry name" value="Rhodanese"/>
    <property type="match status" value="1"/>
</dbReference>
<accession>A0AAV5SIS2</accession>
<dbReference type="EMBL" id="BTSX01000001">
    <property type="protein sequence ID" value="GMS79536.1"/>
    <property type="molecule type" value="Genomic_DNA"/>
</dbReference>
<evidence type="ECO:0000313" key="3">
    <source>
        <dbReference type="Proteomes" id="UP001432027"/>
    </source>
</evidence>
<dbReference type="InterPro" id="IPR036873">
    <property type="entry name" value="Rhodanese-like_dom_sf"/>
</dbReference>
<gene>
    <name evidence="2" type="ORF">PENTCL1PPCAC_1711</name>
</gene>
<dbReference type="GO" id="GO:0004725">
    <property type="term" value="F:protein tyrosine phosphatase activity"/>
    <property type="evidence" value="ECO:0007669"/>
    <property type="project" value="TreeGrafter"/>
</dbReference>
<dbReference type="PANTHER" id="PTHR10828">
    <property type="entry name" value="M-PHASE INDUCER PHOSPHATASE DUAL SPECIFICITY PHOSPHATASE CDC25"/>
    <property type="match status" value="1"/>
</dbReference>
<dbReference type="Gene3D" id="3.40.250.10">
    <property type="entry name" value="Rhodanese-like domain"/>
    <property type="match status" value="1"/>
</dbReference>
<sequence length="188" mass="21508">VYDLPTLPSKDCFTHSVAFGCITAETLVGEMKELGEDEFHRKYVLIDCRYPYEYEGGHIKNSINLHDNTDLPSLFFPSQSILEEADRDASSSIDEHATLSNEVIVPPHRRISVFYCEYSQKRGPAMASSLRNIDRMINQYPALTYDVIYVLESGYRNFFHNFSNSNSALFSSHCGYAEMHQDVKQLSE</sequence>
<feature type="domain" description="Rhodanese" evidence="1">
    <location>
        <begin position="39"/>
        <end position="167"/>
    </location>
</feature>
<protein>
    <recommendedName>
        <fullName evidence="1">Rhodanese domain-containing protein</fullName>
    </recommendedName>
</protein>
<keyword evidence="3" id="KW-1185">Reference proteome</keyword>
<dbReference type="Proteomes" id="UP001432027">
    <property type="component" value="Unassembled WGS sequence"/>
</dbReference>
<evidence type="ECO:0000313" key="2">
    <source>
        <dbReference type="EMBL" id="GMS79536.1"/>
    </source>
</evidence>
<dbReference type="GO" id="GO:0010971">
    <property type="term" value="P:positive regulation of G2/M transition of mitotic cell cycle"/>
    <property type="evidence" value="ECO:0007669"/>
    <property type="project" value="TreeGrafter"/>
</dbReference>
<feature type="non-terminal residue" evidence="2">
    <location>
        <position position="1"/>
    </location>
</feature>
<proteinExistence type="predicted"/>
<dbReference type="SUPFAM" id="SSF52821">
    <property type="entry name" value="Rhodanese/Cell cycle control phosphatase"/>
    <property type="match status" value="1"/>
</dbReference>
<dbReference type="GO" id="GO:0005737">
    <property type="term" value="C:cytoplasm"/>
    <property type="evidence" value="ECO:0007669"/>
    <property type="project" value="TreeGrafter"/>
</dbReference>
<evidence type="ECO:0000259" key="1">
    <source>
        <dbReference type="PROSITE" id="PS50206"/>
    </source>
</evidence>
<name>A0AAV5SIS2_9BILA</name>
<dbReference type="PANTHER" id="PTHR10828:SF76">
    <property type="entry name" value="M-PHASE INDUCER PHOSPHATASE"/>
    <property type="match status" value="1"/>
</dbReference>
<dbReference type="AlphaFoldDB" id="A0AAV5SIS2"/>
<reference evidence="2" key="1">
    <citation type="submission" date="2023-10" db="EMBL/GenBank/DDBJ databases">
        <title>Genome assembly of Pristionchus species.</title>
        <authorList>
            <person name="Yoshida K."/>
            <person name="Sommer R.J."/>
        </authorList>
    </citation>
    <scope>NUCLEOTIDE SEQUENCE</scope>
    <source>
        <strain evidence="2">RS0144</strain>
    </source>
</reference>
<organism evidence="2 3">
    <name type="scientific">Pristionchus entomophagus</name>
    <dbReference type="NCBI Taxonomy" id="358040"/>
    <lineage>
        <taxon>Eukaryota</taxon>
        <taxon>Metazoa</taxon>
        <taxon>Ecdysozoa</taxon>
        <taxon>Nematoda</taxon>
        <taxon>Chromadorea</taxon>
        <taxon>Rhabditida</taxon>
        <taxon>Rhabditina</taxon>
        <taxon>Diplogasteromorpha</taxon>
        <taxon>Diplogasteroidea</taxon>
        <taxon>Neodiplogasteridae</taxon>
        <taxon>Pristionchus</taxon>
    </lineage>
</organism>
<dbReference type="GO" id="GO:0110032">
    <property type="term" value="P:positive regulation of G2/MI transition of meiotic cell cycle"/>
    <property type="evidence" value="ECO:0007669"/>
    <property type="project" value="TreeGrafter"/>
</dbReference>
<dbReference type="SMART" id="SM00450">
    <property type="entry name" value="RHOD"/>
    <property type="match status" value="1"/>
</dbReference>
<dbReference type="PROSITE" id="PS50206">
    <property type="entry name" value="RHODANESE_3"/>
    <property type="match status" value="1"/>
</dbReference>
<dbReference type="InterPro" id="IPR001763">
    <property type="entry name" value="Rhodanese-like_dom"/>
</dbReference>
<dbReference type="GO" id="GO:0005634">
    <property type="term" value="C:nucleus"/>
    <property type="evidence" value="ECO:0007669"/>
    <property type="project" value="TreeGrafter"/>
</dbReference>
<dbReference type="GO" id="GO:0000086">
    <property type="term" value="P:G2/M transition of mitotic cell cycle"/>
    <property type="evidence" value="ECO:0007669"/>
    <property type="project" value="TreeGrafter"/>
</dbReference>
<comment type="caution">
    <text evidence="2">The sequence shown here is derived from an EMBL/GenBank/DDBJ whole genome shotgun (WGS) entry which is preliminary data.</text>
</comment>